<dbReference type="EMBL" id="ML976786">
    <property type="protein sequence ID" value="KAF1964481.1"/>
    <property type="molecule type" value="Genomic_DNA"/>
</dbReference>
<dbReference type="Proteomes" id="UP000800036">
    <property type="component" value="Unassembled WGS sequence"/>
</dbReference>
<sequence>MRTMGSDINGQRVRHRPKTRCISRSNNGGKCFVWSFANVGIHKMKIITRYFHPRRGCQYLACARQIDHLVCRLAEREGRDRILLFETERRPNLGQRYLACARDEDVSVCSLQVRLSLGHTWSGNEMTGPRHTAAASSSFLVNRVVAKGPTKSQLVMPLLDHLFRAAACSLKTIS</sequence>
<keyword evidence="2" id="KW-1185">Reference proteome</keyword>
<evidence type="ECO:0000313" key="1">
    <source>
        <dbReference type="EMBL" id="KAF1964481.1"/>
    </source>
</evidence>
<gene>
    <name evidence="1" type="ORF">BU23DRAFT_61691</name>
</gene>
<organism evidence="1 2">
    <name type="scientific">Bimuria novae-zelandiae CBS 107.79</name>
    <dbReference type="NCBI Taxonomy" id="1447943"/>
    <lineage>
        <taxon>Eukaryota</taxon>
        <taxon>Fungi</taxon>
        <taxon>Dikarya</taxon>
        <taxon>Ascomycota</taxon>
        <taxon>Pezizomycotina</taxon>
        <taxon>Dothideomycetes</taxon>
        <taxon>Pleosporomycetidae</taxon>
        <taxon>Pleosporales</taxon>
        <taxon>Massarineae</taxon>
        <taxon>Didymosphaeriaceae</taxon>
        <taxon>Bimuria</taxon>
    </lineage>
</organism>
<dbReference type="AlphaFoldDB" id="A0A6A5UHT4"/>
<protein>
    <submittedName>
        <fullName evidence="1">Uncharacterized protein</fullName>
    </submittedName>
</protein>
<reference evidence="1" key="1">
    <citation type="journal article" date="2020" name="Stud. Mycol.">
        <title>101 Dothideomycetes genomes: a test case for predicting lifestyles and emergence of pathogens.</title>
        <authorList>
            <person name="Haridas S."/>
            <person name="Albert R."/>
            <person name="Binder M."/>
            <person name="Bloem J."/>
            <person name="Labutti K."/>
            <person name="Salamov A."/>
            <person name="Andreopoulos B."/>
            <person name="Baker S."/>
            <person name="Barry K."/>
            <person name="Bills G."/>
            <person name="Bluhm B."/>
            <person name="Cannon C."/>
            <person name="Castanera R."/>
            <person name="Culley D."/>
            <person name="Daum C."/>
            <person name="Ezra D."/>
            <person name="Gonzalez J."/>
            <person name="Henrissat B."/>
            <person name="Kuo A."/>
            <person name="Liang C."/>
            <person name="Lipzen A."/>
            <person name="Lutzoni F."/>
            <person name="Magnuson J."/>
            <person name="Mondo S."/>
            <person name="Nolan M."/>
            <person name="Ohm R."/>
            <person name="Pangilinan J."/>
            <person name="Park H.-J."/>
            <person name="Ramirez L."/>
            <person name="Alfaro M."/>
            <person name="Sun H."/>
            <person name="Tritt A."/>
            <person name="Yoshinaga Y."/>
            <person name="Zwiers L.-H."/>
            <person name="Turgeon B."/>
            <person name="Goodwin S."/>
            <person name="Spatafora J."/>
            <person name="Crous P."/>
            <person name="Grigoriev I."/>
        </authorList>
    </citation>
    <scope>NUCLEOTIDE SEQUENCE</scope>
    <source>
        <strain evidence="1">CBS 107.79</strain>
    </source>
</reference>
<accession>A0A6A5UHT4</accession>
<name>A0A6A5UHT4_9PLEO</name>
<evidence type="ECO:0000313" key="2">
    <source>
        <dbReference type="Proteomes" id="UP000800036"/>
    </source>
</evidence>
<proteinExistence type="predicted"/>